<dbReference type="GO" id="GO:0008233">
    <property type="term" value="F:peptidase activity"/>
    <property type="evidence" value="ECO:0007669"/>
    <property type="project" value="UniProtKB-KW"/>
</dbReference>
<dbReference type="GO" id="GO:0006508">
    <property type="term" value="P:proteolysis"/>
    <property type="evidence" value="ECO:0007669"/>
    <property type="project" value="UniProtKB-KW"/>
</dbReference>
<dbReference type="Gene3D" id="1.10.1780.10">
    <property type="entry name" value="Clp, N-terminal domain"/>
    <property type="match status" value="2"/>
</dbReference>
<keyword evidence="4" id="KW-0378">Hydrolase</keyword>
<evidence type="ECO:0000256" key="2">
    <source>
        <dbReference type="SAM" id="MobiDB-lite"/>
    </source>
</evidence>
<dbReference type="SUPFAM" id="SSF81923">
    <property type="entry name" value="Double Clp-N motif"/>
    <property type="match status" value="2"/>
</dbReference>
<feature type="region of interest" description="Disordered" evidence="2">
    <location>
        <begin position="220"/>
        <end position="258"/>
    </location>
</feature>
<dbReference type="Proteomes" id="UP000653231">
    <property type="component" value="Unassembled WGS sequence"/>
</dbReference>
<dbReference type="GO" id="GO:0005524">
    <property type="term" value="F:ATP binding"/>
    <property type="evidence" value="ECO:0007669"/>
    <property type="project" value="UniProtKB-KW"/>
</dbReference>
<comment type="caution">
    <text evidence="4">The sequence shown here is derived from an EMBL/GenBank/DDBJ whole genome shotgun (WGS) entry which is preliminary data.</text>
</comment>
<keyword evidence="4" id="KW-0067">ATP-binding</keyword>
<dbReference type="EMBL" id="JACXRZ010000012">
    <property type="protein sequence ID" value="MBD3145078.1"/>
    <property type="molecule type" value="Genomic_DNA"/>
</dbReference>
<protein>
    <submittedName>
        <fullName evidence="4">ATP-dependent Clp protease ATP-binding subunit</fullName>
    </submittedName>
</protein>
<keyword evidence="1" id="KW-0677">Repeat</keyword>
<feature type="compositionally biased region" description="Low complexity" evidence="2">
    <location>
        <begin position="222"/>
        <end position="244"/>
    </location>
</feature>
<keyword evidence="4" id="KW-0645">Protease</keyword>
<gene>
    <name evidence="4" type="ORF">IEQ31_18010</name>
</gene>
<evidence type="ECO:0000256" key="1">
    <source>
        <dbReference type="PROSITE-ProRule" id="PRU01251"/>
    </source>
</evidence>
<dbReference type="InterPro" id="IPR036628">
    <property type="entry name" value="Clp_N_dom_sf"/>
</dbReference>
<evidence type="ECO:0000313" key="4">
    <source>
        <dbReference type="EMBL" id="MBD3145078.1"/>
    </source>
</evidence>
<keyword evidence="4" id="KW-0547">Nucleotide-binding</keyword>
<feature type="region of interest" description="Disordered" evidence="2">
    <location>
        <begin position="118"/>
        <end position="147"/>
    </location>
</feature>
<accession>A0ABR8L9G5</accession>
<name>A0ABR8L9G5_9ACTN</name>
<evidence type="ECO:0000313" key="5">
    <source>
        <dbReference type="Proteomes" id="UP000653231"/>
    </source>
</evidence>
<organism evidence="4 5">
    <name type="scientific">Microbispora bryophytorum subsp. camponoti</name>
    <dbReference type="NCBI Taxonomy" id="1677852"/>
    <lineage>
        <taxon>Bacteria</taxon>
        <taxon>Bacillati</taxon>
        <taxon>Actinomycetota</taxon>
        <taxon>Actinomycetes</taxon>
        <taxon>Streptosporangiales</taxon>
        <taxon>Streptosporangiaceae</taxon>
        <taxon>Microbispora</taxon>
    </lineage>
</organism>
<dbReference type="PROSITE" id="PS51903">
    <property type="entry name" value="CLP_R"/>
    <property type="match status" value="1"/>
</dbReference>
<keyword evidence="5" id="KW-1185">Reference proteome</keyword>
<sequence length="293" mass="30960">MPKINVYLPDDLAEAVREAALPVSAICQRALEQAVRRVSAIRESILGDFEIDDPRLSHFTPRTRAVFRLALDRARAENAAGIGTEHLLAAMLDEGQNLALHVLRAMEVEPTLVERDLASRRPSAPAAAADPEQPADEQTRDDGPSRFDANAANALELAVTEAHAMGHNYIGCEHLLLGLVAEPDGIGGQVLRDRGAEPRLTRRAVAAALAGYVHLRAQAQDASGSGTGPQAASPAASQAGAQADPQRDPQSGAQTAAQVVAAVVRQEIAPLLRRIERLERHAGAAEPAGDDAP</sequence>
<dbReference type="Pfam" id="PF02861">
    <property type="entry name" value="Clp_N"/>
    <property type="match status" value="2"/>
</dbReference>
<feature type="domain" description="Clp R" evidence="3">
    <location>
        <begin position="56"/>
        <end position="211"/>
    </location>
</feature>
<feature type="compositionally biased region" description="Low complexity" evidence="2">
    <location>
        <begin position="120"/>
        <end position="132"/>
    </location>
</feature>
<evidence type="ECO:0000259" key="3">
    <source>
        <dbReference type="PROSITE" id="PS51903"/>
    </source>
</evidence>
<dbReference type="InterPro" id="IPR004176">
    <property type="entry name" value="Clp_R_N"/>
</dbReference>
<dbReference type="RefSeq" id="WP_191052542.1">
    <property type="nucleotide sequence ID" value="NZ_JACXRZ010000012.1"/>
</dbReference>
<reference evidence="4 5" key="1">
    <citation type="submission" date="2020-09" db="EMBL/GenBank/DDBJ databases">
        <title>Actinomycete isolated from the Camponotus japonicus Mayr.</title>
        <authorList>
            <person name="Gong X."/>
        </authorList>
    </citation>
    <scope>NUCLEOTIDE SEQUENCE [LARGE SCALE GENOMIC DNA]</scope>
    <source>
        <strain evidence="4 5">2C-HV3</strain>
    </source>
</reference>
<proteinExistence type="predicted"/>